<evidence type="ECO:0000313" key="2">
    <source>
        <dbReference type="Proteomes" id="UP000474967"/>
    </source>
</evidence>
<name>A0A6L9XTQ2_9MICO</name>
<proteinExistence type="predicted"/>
<gene>
    <name evidence="1" type="ORF">G3T36_02755</name>
</gene>
<keyword evidence="2" id="KW-1185">Reference proteome</keyword>
<reference evidence="1 2" key="1">
    <citation type="journal article" date="2014" name="J. Microbiol.">
        <title>Diaminobutyricibacter tongyongensis gen. nov., sp. nov. and Homoserinibacter gongjuensis gen. nov., sp. nov. belong to the family Microbacteriaceae.</title>
        <authorList>
            <person name="Kim S.J."/>
            <person name="Ahn J.H."/>
            <person name="Weon H.Y."/>
            <person name="Hamada M."/>
            <person name="Suzuki K."/>
            <person name="Kwon S.W."/>
        </authorList>
    </citation>
    <scope>NUCLEOTIDE SEQUENCE [LARGE SCALE GENOMIC DNA]</scope>
    <source>
        <strain evidence="1 2">NBRC 108724</strain>
    </source>
</reference>
<organism evidence="1 2">
    <name type="scientific">Leifsonia tongyongensis</name>
    <dbReference type="NCBI Taxonomy" id="1268043"/>
    <lineage>
        <taxon>Bacteria</taxon>
        <taxon>Bacillati</taxon>
        <taxon>Actinomycetota</taxon>
        <taxon>Actinomycetes</taxon>
        <taxon>Micrococcales</taxon>
        <taxon>Microbacteriaceae</taxon>
        <taxon>Leifsonia</taxon>
    </lineage>
</organism>
<protein>
    <submittedName>
        <fullName evidence="1">Uncharacterized protein</fullName>
    </submittedName>
</protein>
<sequence>MGVGVGLGVGVLPTCDGPVVPGPQVSVLLDVDVLDELVTVPLPLVVVGEGLGVELGVLDELTQLVPWGVDGPWVAEACAAARAAAVCAAACWASCARPAAMIAARTRGSIVTRRTMVVVRVGVCCVTGVVTCTVLGTTDGGPATGTSVGVCSAAGAAAAGLVSAEASAIGTNTTACAMPSARADTTASVPHNP</sequence>
<dbReference type="AlphaFoldDB" id="A0A6L9XTQ2"/>
<dbReference type="Proteomes" id="UP000474967">
    <property type="component" value="Unassembled WGS sequence"/>
</dbReference>
<accession>A0A6L9XTQ2</accession>
<evidence type="ECO:0000313" key="1">
    <source>
        <dbReference type="EMBL" id="NEN04781.1"/>
    </source>
</evidence>
<comment type="caution">
    <text evidence="1">The sequence shown here is derived from an EMBL/GenBank/DDBJ whole genome shotgun (WGS) entry which is preliminary data.</text>
</comment>
<dbReference type="EMBL" id="JAAGWY010000001">
    <property type="protein sequence ID" value="NEN04781.1"/>
    <property type="molecule type" value="Genomic_DNA"/>
</dbReference>
<dbReference type="RefSeq" id="WP_163287391.1">
    <property type="nucleotide sequence ID" value="NZ_JAAGWY010000001.1"/>
</dbReference>